<proteinExistence type="predicted"/>
<dbReference type="AlphaFoldDB" id="A0A810PPQ0"/>
<feature type="compositionally biased region" description="Gly residues" evidence="1">
    <location>
        <begin position="258"/>
        <end position="279"/>
    </location>
</feature>
<evidence type="ECO:0000256" key="2">
    <source>
        <dbReference type="SAM" id="Phobius"/>
    </source>
</evidence>
<dbReference type="Proteomes" id="UP000681343">
    <property type="component" value="Chromosome"/>
</dbReference>
<feature type="signal peptide" evidence="3">
    <location>
        <begin position="1"/>
        <end position="21"/>
    </location>
</feature>
<evidence type="ECO:0000313" key="4">
    <source>
        <dbReference type="EMBL" id="BCK77964.1"/>
    </source>
</evidence>
<organism evidence="4 5">
    <name type="scientific">Vescimonas fastidiosa</name>
    <dbReference type="NCBI Taxonomy" id="2714353"/>
    <lineage>
        <taxon>Bacteria</taxon>
        <taxon>Bacillati</taxon>
        <taxon>Bacillota</taxon>
        <taxon>Clostridia</taxon>
        <taxon>Eubacteriales</taxon>
        <taxon>Oscillospiraceae</taxon>
        <taxon>Vescimonas</taxon>
    </lineage>
</organism>
<dbReference type="EMBL" id="AP023415">
    <property type="protein sequence ID" value="BCK77964.1"/>
    <property type="molecule type" value="Genomic_DNA"/>
</dbReference>
<keyword evidence="2" id="KW-1133">Transmembrane helix</keyword>
<feature type="region of interest" description="Disordered" evidence="1">
    <location>
        <begin position="256"/>
        <end position="298"/>
    </location>
</feature>
<evidence type="ECO:0008006" key="6">
    <source>
        <dbReference type="Google" id="ProtNLM"/>
    </source>
</evidence>
<name>A0A810PPQ0_9FIRM</name>
<keyword evidence="2" id="KW-0472">Membrane</keyword>
<reference evidence="4" key="1">
    <citation type="submission" date="2020-09" db="EMBL/GenBank/DDBJ databases">
        <title>New species isolated from human feces.</title>
        <authorList>
            <person name="Kitahara M."/>
            <person name="Shigeno Y."/>
            <person name="Shime M."/>
            <person name="Matsumoto Y."/>
            <person name="Nakamura S."/>
            <person name="Motooka D."/>
            <person name="Fukuoka S."/>
            <person name="Nishikawa H."/>
            <person name="Benno Y."/>
        </authorList>
    </citation>
    <scope>NUCLEOTIDE SEQUENCE</scope>
    <source>
        <strain evidence="4">MM35</strain>
    </source>
</reference>
<dbReference type="RefSeq" id="WP_212818460.1">
    <property type="nucleotide sequence ID" value="NZ_AP023415.1"/>
</dbReference>
<dbReference type="KEGG" id="vfa:MM35RIKEN_01560"/>
<keyword evidence="5" id="KW-1185">Reference proteome</keyword>
<sequence length="331" mass="34778">MKKLIASILIVLLMIPTVAFAESTHTLSELDLTASGHSDKTLENDGYTWDAANAVLTLKDISVGGDVILPKKDCTINVQGECYAGKIWRNDSGAAQSTTINGSDGAKLWAEIEVSGALTLHKLTMTDGEIRNQTPGPYPNYILTLHDSAINLRSLSWMPNAGIDLHSSKLHVVMAMPDSMPQFWVEKITMDEKSEIVSDTRLINYGLCDLADFGNVLNYVAEPVGGRFFKQPGEAVTIVTEVQGELSKADHFVLRAPTGGGEEIPGDGGSEAGPGGTTGGTTDTGTSGGAQAGSGEKAPATGDGGLLLYGGAALLSMSAAAVLLSRKKRER</sequence>
<keyword evidence="2" id="KW-0812">Transmembrane</keyword>
<feature type="transmembrane region" description="Helical" evidence="2">
    <location>
        <begin position="306"/>
        <end position="325"/>
    </location>
</feature>
<evidence type="ECO:0000256" key="1">
    <source>
        <dbReference type="SAM" id="MobiDB-lite"/>
    </source>
</evidence>
<evidence type="ECO:0000256" key="3">
    <source>
        <dbReference type="SAM" id="SignalP"/>
    </source>
</evidence>
<protein>
    <recommendedName>
        <fullName evidence="6">Gram-positive cocci surface proteins LPxTG domain-containing protein</fullName>
    </recommendedName>
</protein>
<gene>
    <name evidence="4" type="ORF">MM35RIKEN_01560</name>
</gene>
<feature type="chain" id="PRO_5032526260" description="Gram-positive cocci surface proteins LPxTG domain-containing protein" evidence="3">
    <location>
        <begin position="22"/>
        <end position="331"/>
    </location>
</feature>
<keyword evidence="3" id="KW-0732">Signal</keyword>
<evidence type="ECO:0000313" key="5">
    <source>
        <dbReference type="Proteomes" id="UP000681343"/>
    </source>
</evidence>
<accession>A0A810PPQ0</accession>